<keyword evidence="5 6" id="KW-0694">RNA-binding</keyword>
<dbReference type="Pfam" id="PF17125">
    <property type="entry name" value="Methyltr_RsmF_N"/>
    <property type="match status" value="1"/>
</dbReference>
<evidence type="ECO:0000256" key="3">
    <source>
        <dbReference type="ARBA" id="ARBA00022679"/>
    </source>
</evidence>
<feature type="domain" description="SAM-dependent MTase RsmB/NOP-type" evidence="7">
    <location>
        <begin position="24"/>
        <end position="327"/>
    </location>
</feature>
<dbReference type="EC" id="2.1.1.178" evidence="8"/>
<keyword evidence="9" id="KW-1185">Reference proteome</keyword>
<dbReference type="Gene3D" id="3.40.50.150">
    <property type="entry name" value="Vaccinia Virus protein VP39"/>
    <property type="match status" value="1"/>
</dbReference>
<feature type="binding site" evidence="6">
    <location>
        <position position="151"/>
    </location>
    <ligand>
        <name>S-adenosyl-L-methionine</name>
        <dbReference type="ChEBI" id="CHEBI:59789"/>
    </ligand>
</feature>
<evidence type="ECO:0000313" key="9">
    <source>
        <dbReference type="Proteomes" id="UP000680365"/>
    </source>
</evidence>
<dbReference type="InterPro" id="IPR029063">
    <property type="entry name" value="SAM-dependent_MTases_sf"/>
</dbReference>
<keyword evidence="3 6" id="KW-0808">Transferase</keyword>
<dbReference type="InterPro" id="IPR001678">
    <property type="entry name" value="MeTrfase_RsmB-F_NOP2_dom"/>
</dbReference>
<keyword evidence="2 6" id="KW-0489">Methyltransferase</keyword>
<evidence type="ECO:0000256" key="2">
    <source>
        <dbReference type="ARBA" id="ARBA00022603"/>
    </source>
</evidence>
<evidence type="ECO:0000256" key="1">
    <source>
        <dbReference type="ARBA" id="ARBA00022490"/>
    </source>
</evidence>
<name>A0ABS5QJY6_9BACT</name>
<dbReference type="PANTHER" id="PTHR22808">
    <property type="entry name" value="NCL1 YEAST -RELATED NOL1/NOP2/FMU SUN DOMAIN-CONTAINING"/>
    <property type="match status" value="1"/>
</dbReference>
<evidence type="ECO:0000256" key="6">
    <source>
        <dbReference type="PROSITE-ProRule" id="PRU01023"/>
    </source>
</evidence>
<dbReference type="InterPro" id="IPR031341">
    <property type="entry name" value="Methyltr_RsmF_N"/>
</dbReference>
<dbReference type="PROSITE" id="PS51686">
    <property type="entry name" value="SAM_MT_RSMB_NOP"/>
    <property type="match status" value="1"/>
</dbReference>
<gene>
    <name evidence="8" type="ORF">VAMP_8n304</name>
</gene>
<evidence type="ECO:0000256" key="4">
    <source>
        <dbReference type="ARBA" id="ARBA00022691"/>
    </source>
</evidence>
<dbReference type="PRINTS" id="PR02008">
    <property type="entry name" value="RCMTFAMILY"/>
</dbReference>
<dbReference type="Proteomes" id="UP000680365">
    <property type="component" value="Unassembled WGS sequence"/>
</dbReference>
<keyword evidence="4 6" id="KW-0949">S-adenosyl-L-methionine</keyword>
<dbReference type="Gene3D" id="2.30.130.60">
    <property type="match status" value="1"/>
</dbReference>
<accession>A0ABS5QJY6</accession>
<dbReference type="GO" id="GO:0008168">
    <property type="term" value="F:methyltransferase activity"/>
    <property type="evidence" value="ECO:0007669"/>
    <property type="project" value="UniProtKB-KW"/>
</dbReference>
<dbReference type="RefSeq" id="WP_213348239.1">
    <property type="nucleotide sequence ID" value="NZ_JAEDAM010000005.1"/>
</dbReference>
<feature type="active site" description="Nucleophile" evidence="6">
    <location>
        <position position="249"/>
    </location>
</feature>
<keyword evidence="1" id="KW-0963">Cytoplasm</keyword>
<dbReference type="PANTHER" id="PTHR22808:SF1">
    <property type="entry name" value="RNA CYTOSINE-C(5)-METHYLTRANSFERASE NSUN2-RELATED"/>
    <property type="match status" value="1"/>
</dbReference>
<dbReference type="EMBL" id="JAEDAM010000005">
    <property type="protein sequence ID" value="MBS8121573.1"/>
    <property type="molecule type" value="Genomic_DNA"/>
</dbReference>
<dbReference type="InterPro" id="IPR049560">
    <property type="entry name" value="MeTrfase_RsmB-F_NOP2_cat"/>
</dbReference>
<evidence type="ECO:0000259" key="7">
    <source>
        <dbReference type="PROSITE" id="PS51686"/>
    </source>
</evidence>
<evidence type="ECO:0000313" key="8">
    <source>
        <dbReference type="EMBL" id="MBS8121573.1"/>
    </source>
</evidence>
<sequence>MIINNNYLDEIEKILENKNELEDFKRYCTLPLKKSIKINLHKINLDKFRKLISNWGWKIIDPGFIEKGNIENDSFYIDREEIDFALGKSFLHMSGIFYIQEIAAGMPARFLDIKEGDKILDISSAPGGKSTQIGDYLLSYKNRPGIVVANDVNGKRLQTTAHNLNRMGIYNSMLTKLNGFVFGKNLGEVFDHVLVDAPCSGEGTGFKSDFSLKIWKRQEINKICGTQFQLLVSAIKSCKQGGTIVYSTCTMNPYENEENVSKILDFFKGAIELENVDIKNKSIGITEIEIDNETKQILSEQDAEKLARFWPHKQKTGGFFIAKFKKVKTLQEKYPNKENKIAPKNPFKIDTSKSLQKQVSNFIQEQYGIKVDKSKYLFFATSKKIYLTSPEFLEFKDILEFEKVGVPIMKFGGEHKFIPLHSFGTTIGGETNKKYINLNQDDMQKYSNLEDIKIENLDGKYKDREYVVIKFEGIGMGVGKIIDGKIKNKFIKA</sequence>
<proteinExistence type="inferred from homology"/>
<dbReference type="Gene3D" id="3.30.70.1170">
    <property type="entry name" value="Sun protein, domain 3"/>
    <property type="match status" value="1"/>
</dbReference>
<feature type="binding site" evidence="6">
    <location>
        <position position="196"/>
    </location>
    <ligand>
        <name>S-adenosyl-L-methionine</name>
        <dbReference type="ChEBI" id="CHEBI:59789"/>
    </ligand>
</feature>
<protein>
    <submittedName>
        <fullName evidence="8">Ribosomal RNA small subunit methyltransferase F</fullName>
        <ecNumber evidence="8">2.1.1.178</ecNumber>
    </submittedName>
</protein>
<dbReference type="SUPFAM" id="SSF53335">
    <property type="entry name" value="S-adenosyl-L-methionine-dependent methyltransferases"/>
    <property type="match status" value="1"/>
</dbReference>
<dbReference type="GO" id="GO:0032259">
    <property type="term" value="P:methylation"/>
    <property type="evidence" value="ECO:0007669"/>
    <property type="project" value="UniProtKB-KW"/>
</dbReference>
<reference evidence="8 9" key="1">
    <citation type="journal article" date="2021" name="Nat. Commun.">
        <title>Reductive evolution and unique predatory mode in the CPR bacterium Vampirococcus lugosii.</title>
        <authorList>
            <person name="Moreira D."/>
            <person name="Zivanovic Y."/>
            <person name="Lopez-Archilla A.I."/>
            <person name="Iniesto M."/>
            <person name="Lopez-Garcia P."/>
        </authorList>
    </citation>
    <scope>NUCLEOTIDE SEQUENCE [LARGE SCALE GENOMIC DNA]</scope>
    <source>
        <strain evidence="8">Chiprana</strain>
    </source>
</reference>
<dbReference type="InterPro" id="IPR023267">
    <property type="entry name" value="RCMT"/>
</dbReference>
<evidence type="ECO:0000256" key="5">
    <source>
        <dbReference type="ARBA" id="ARBA00022884"/>
    </source>
</evidence>
<comment type="caution">
    <text evidence="8">The sequence shown here is derived from an EMBL/GenBank/DDBJ whole genome shotgun (WGS) entry which is preliminary data.</text>
</comment>
<comment type="caution">
    <text evidence="6">Lacks conserved residue(s) required for the propagation of feature annotation.</text>
</comment>
<organism evidence="8 9">
    <name type="scientific">Candidatus Vampirococcus lugosii</name>
    <dbReference type="NCBI Taxonomy" id="2789015"/>
    <lineage>
        <taxon>Bacteria</taxon>
        <taxon>Candidatus Absconditibacteriota</taxon>
        <taxon>Vampirococcus</taxon>
    </lineage>
</organism>
<feature type="binding site" evidence="6">
    <location>
        <begin position="123"/>
        <end position="129"/>
    </location>
    <ligand>
        <name>S-adenosyl-L-methionine</name>
        <dbReference type="ChEBI" id="CHEBI:59789"/>
    </ligand>
</feature>
<comment type="similarity">
    <text evidence="6">Belongs to the class I-like SAM-binding methyltransferase superfamily. RsmB/NOP family.</text>
</comment>
<dbReference type="Pfam" id="PF01189">
    <property type="entry name" value="Methyltr_RsmB-F"/>
    <property type="match status" value="1"/>
</dbReference>